<name>A0A4Q7P1X9_9FLAO</name>
<comment type="caution">
    <text evidence="2">The sequence shown here is derived from an EMBL/GenBank/DDBJ whole genome shotgun (WGS) entry which is preliminary data.</text>
</comment>
<evidence type="ECO:0000313" key="2">
    <source>
        <dbReference type="EMBL" id="RZS93871.1"/>
    </source>
</evidence>
<protein>
    <submittedName>
        <fullName evidence="2">Uncharacterized protein</fullName>
    </submittedName>
</protein>
<sequence>MKSNKLKLEKFQITKLNNLSLIKGGNNSINNMTTTTDTDGGGGGGGGQTDDSLVKTYEDNGQ</sequence>
<gene>
    <name evidence="2" type="ORF">EV197_2452</name>
</gene>
<proteinExistence type="predicted"/>
<dbReference type="Proteomes" id="UP000292262">
    <property type="component" value="Unassembled WGS sequence"/>
</dbReference>
<reference evidence="2 3" key="1">
    <citation type="submission" date="2019-02" db="EMBL/GenBank/DDBJ databases">
        <title>Genomic Encyclopedia of Type Strains, Phase IV (KMG-IV): sequencing the most valuable type-strain genomes for metagenomic binning, comparative biology and taxonomic classification.</title>
        <authorList>
            <person name="Goeker M."/>
        </authorList>
    </citation>
    <scope>NUCLEOTIDE SEQUENCE [LARGE SCALE GENOMIC DNA]</scope>
    <source>
        <strain evidence="2 3">DSM 17196</strain>
    </source>
</reference>
<evidence type="ECO:0000313" key="3">
    <source>
        <dbReference type="Proteomes" id="UP000292262"/>
    </source>
</evidence>
<accession>A0A4Q7P1X9</accession>
<feature type="region of interest" description="Disordered" evidence="1">
    <location>
        <begin position="24"/>
        <end position="62"/>
    </location>
</feature>
<organism evidence="2 3">
    <name type="scientific">Aquimarina brevivitae</name>
    <dbReference type="NCBI Taxonomy" id="323412"/>
    <lineage>
        <taxon>Bacteria</taxon>
        <taxon>Pseudomonadati</taxon>
        <taxon>Bacteroidota</taxon>
        <taxon>Flavobacteriia</taxon>
        <taxon>Flavobacteriales</taxon>
        <taxon>Flavobacteriaceae</taxon>
        <taxon>Aquimarina</taxon>
    </lineage>
</organism>
<dbReference type="EMBL" id="SGXE01000002">
    <property type="protein sequence ID" value="RZS93871.1"/>
    <property type="molecule type" value="Genomic_DNA"/>
</dbReference>
<dbReference type="AlphaFoldDB" id="A0A4Q7P1X9"/>
<feature type="compositionally biased region" description="Gly residues" evidence="1">
    <location>
        <begin position="39"/>
        <end position="48"/>
    </location>
</feature>
<dbReference type="RefSeq" id="WP_130286976.1">
    <property type="nucleotide sequence ID" value="NZ_SGXE01000002.1"/>
</dbReference>
<keyword evidence="3" id="KW-1185">Reference proteome</keyword>
<evidence type="ECO:0000256" key="1">
    <source>
        <dbReference type="SAM" id="MobiDB-lite"/>
    </source>
</evidence>
<feature type="compositionally biased region" description="Basic and acidic residues" evidence="1">
    <location>
        <begin position="52"/>
        <end position="62"/>
    </location>
</feature>